<organism evidence="1 2">
    <name type="scientific">Agrobacterium deltaense Zutra 3/1</name>
    <dbReference type="NCBI Taxonomy" id="1183427"/>
    <lineage>
        <taxon>Bacteria</taxon>
        <taxon>Pseudomonadati</taxon>
        <taxon>Pseudomonadota</taxon>
        <taxon>Alphaproteobacteria</taxon>
        <taxon>Hyphomicrobiales</taxon>
        <taxon>Rhizobiaceae</taxon>
        <taxon>Rhizobium/Agrobacterium group</taxon>
        <taxon>Agrobacterium</taxon>
    </lineage>
</organism>
<evidence type="ECO:0000313" key="2">
    <source>
        <dbReference type="Proteomes" id="UP000191987"/>
    </source>
</evidence>
<gene>
    <name evidence="1" type="ORF">AGR7C_Cc110018</name>
</gene>
<evidence type="ECO:0000313" key="1">
    <source>
        <dbReference type="EMBL" id="CUX12942.1"/>
    </source>
</evidence>
<sequence length="61" mass="6873">MHIKYTGNIEGCVVRMPDLHKKELFRAQKSTISLSADAHGGFSSQFHRISCSPLEVFDLHT</sequence>
<protein>
    <submittedName>
        <fullName evidence="1">Uncharacterized protein</fullName>
    </submittedName>
</protein>
<dbReference type="Proteomes" id="UP000191987">
    <property type="component" value="Unassembled WGS sequence"/>
</dbReference>
<reference evidence="1 2" key="1">
    <citation type="submission" date="2016-01" db="EMBL/GenBank/DDBJ databases">
        <authorList>
            <person name="Oliw E.H."/>
        </authorList>
    </citation>
    <scope>NUCLEOTIDE SEQUENCE [LARGE SCALE GENOMIC DNA]</scope>
    <source>
        <strain evidence="1 2">Zutra 3-1</strain>
    </source>
</reference>
<dbReference type="EMBL" id="FBWG01000003">
    <property type="protein sequence ID" value="CUX12942.1"/>
    <property type="molecule type" value="Genomic_DNA"/>
</dbReference>
<name>A0A1S7NXA2_9HYPH</name>
<proteinExistence type="predicted"/>
<accession>A0A1S7NXA2</accession>
<dbReference type="AlphaFoldDB" id="A0A1S7NXA2"/>